<proteinExistence type="predicted"/>
<name>A0ABZ2XNH3_9RHOO</name>
<evidence type="ECO:0000313" key="1">
    <source>
        <dbReference type="EMBL" id="WZJ23432.1"/>
    </source>
</evidence>
<dbReference type="Gene3D" id="2.30.30.110">
    <property type="match status" value="1"/>
</dbReference>
<sequence length="164" mass="18013">MKAASENSPSAVQRYREELRESGFRPVQIWVPDLRKRTVADDCAKQSASIAPAPAEEGHGLNRGAVLNVTIDAAEAQVVVLQAPCFDRHGTILVARLTTNTTEAPLLRIPVRLKRPFRLKSPMKIMIDDLITLPVDDVLHHIGDIDKQTSMALTRALSLFVGIA</sequence>
<organism evidence="1 2">
    <name type="scientific">Azonexus hydrophilus</name>
    <dbReference type="NCBI Taxonomy" id="418702"/>
    <lineage>
        <taxon>Bacteria</taxon>
        <taxon>Pseudomonadati</taxon>
        <taxon>Pseudomonadota</taxon>
        <taxon>Betaproteobacteria</taxon>
        <taxon>Rhodocyclales</taxon>
        <taxon>Azonexaceae</taxon>
        <taxon>Azonexus</taxon>
    </lineage>
</organism>
<dbReference type="EMBL" id="CP151407">
    <property type="protein sequence ID" value="WZJ23432.1"/>
    <property type="molecule type" value="Genomic_DNA"/>
</dbReference>
<geneLocation type="plasmid" evidence="1 2">
    <name>unnamed1</name>
</geneLocation>
<protein>
    <submittedName>
        <fullName evidence="1">Antitoxin MazE-like protein</fullName>
    </submittedName>
</protein>
<dbReference type="InterPro" id="IPR003477">
    <property type="entry name" value="PemK-like"/>
</dbReference>
<keyword evidence="1" id="KW-0614">Plasmid</keyword>
<dbReference type="Pfam" id="PF02452">
    <property type="entry name" value="PemK_toxin"/>
    <property type="match status" value="1"/>
</dbReference>
<gene>
    <name evidence="1" type="ORF">AADV58_16885</name>
</gene>
<keyword evidence="2" id="KW-1185">Reference proteome</keyword>
<dbReference type="SUPFAM" id="SSF50118">
    <property type="entry name" value="Cell growth inhibitor/plasmid maintenance toxic component"/>
    <property type="match status" value="1"/>
</dbReference>
<accession>A0ABZ2XNH3</accession>
<evidence type="ECO:0000313" key="2">
    <source>
        <dbReference type="Proteomes" id="UP001479520"/>
    </source>
</evidence>
<dbReference type="InterPro" id="IPR011067">
    <property type="entry name" value="Plasmid_toxin/cell-grow_inhib"/>
</dbReference>
<dbReference type="RefSeq" id="WP_341744763.1">
    <property type="nucleotide sequence ID" value="NZ_CP151407.1"/>
</dbReference>
<dbReference type="InterPro" id="IPR021558">
    <property type="entry name" value="MazE-like"/>
</dbReference>
<dbReference type="Proteomes" id="UP001479520">
    <property type="component" value="Plasmid unnamed1"/>
</dbReference>
<dbReference type="Pfam" id="PF11455">
    <property type="entry name" value="MazE-like"/>
    <property type="match status" value="1"/>
</dbReference>
<reference evidence="1 2" key="1">
    <citation type="submission" date="2024-04" db="EMBL/GenBank/DDBJ databases">
        <title>Dissimilatory iodate-reducing microorganisms contribute to the enrichment of iodine in groundwater.</title>
        <authorList>
            <person name="Jiang Z."/>
        </authorList>
    </citation>
    <scope>NUCLEOTIDE SEQUENCE [LARGE SCALE GENOMIC DNA]</scope>
    <source>
        <strain evidence="1 2">NCP973</strain>
        <plasmid evidence="1 2">unnamed1</plasmid>
    </source>
</reference>